<evidence type="ECO:0000313" key="8">
    <source>
        <dbReference type="Proteomes" id="UP000016935"/>
    </source>
</evidence>
<protein>
    <recommendedName>
        <fullName evidence="6">FAD-binding domain-containing protein</fullName>
    </recommendedName>
</protein>
<dbReference type="AlphaFoldDB" id="R0JXJ5"/>
<dbReference type="RefSeq" id="XP_008026706.1">
    <property type="nucleotide sequence ID" value="XM_008028515.1"/>
</dbReference>
<evidence type="ECO:0000256" key="1">
    <source>
        <dbReference type="ARBA" id="ARBA00007992"/>
    </source>
</evidence>
<keyword evidence="3" id="KW-0274">FAD</keyword>
<feature type="transmembrane region" description="Helical" evidence="5">
    <location>
        <begin position="722"/>
        <end position="743"/>
    </location>
</feature>
<feature type="transmembrane region" description="Helical" evidence="5">
    <location>
        <begin position="487"/>
        <end position="505"/>
    </location>
</feature>
<dbReference type="EMBL" id="KB908659">
    <property type="protein sequence ID" value="EOA85623.1"/>
    <property type="molecule type" value="Genomic_DNA"/>
</dbReference>
<sequence length="803" mass="89963">MAHRDFKVIIAGGSIGGLTLANMLDRLGIDFVVLEAWDEIAPQVGASIGLLPNGLRILDQLGMYPAMRNLIEQPLRLASSIGPDGRLIMTADRVDKYMGERWYYDTIFADRQMVIEKLYDHLHNKERVLLSKKVDSVCHDKNKVKVVTKDGSEFLGDILIGADGVHSIVRQEMWRLADEVQPGLFPASERTALAEHAMYDCIFGISIMKEFTAFTTQSTWYRGSSVLLLAGPKNRVYWFFIKKVGKKLQELPHYTKEDEERLAKEHENDKAAENLTFKDLYAAKISSTLTPLPEYVFKRWHFKRIMTIGDAAHKFGPISGQGGNSAIETAAVLVNNLARSLKEHPHGLSEADCDDIFSQTQRERSPRVCKLVTASHEQQMFEALDTPFIEFIAKYVVKHFPLDSTITRWTEGVEGGHRLDMLSIPKRKRYAPFLDELVTKPFESSTLIQLALSAVFMLLFSVSRKALTIQPSIFSPTFADHDLKTTYTGVSAIDAMLSLLVWAFSDGVAGETTNQTVQAVYFLVALTCVPLIWTLESYRNGNRGSFVALPFLFAIAYQLKGIGKIAPLYYLISIYTSSQHVYVRNIGRPVPVSVAISLLPALCIGYILPTALMLSRYDDTATHQNMTALWQPSPIFVSVLTYAFSSILARIDRKDAYDELFQLKDVTPLRVTYGVTFAITALSHVYTLIYIFSNASLSLAEVFFNLPSPDSMAREAHPMFDFFKWDMTLFFACTALWSLYSIFELRRNGYITTLQAVSAALVAAAAQVVVGPSAAYIGVWAWREEAIINVTPMTQFVDVGGAY</sequence>
<dbReference type="SUPFAM" id="SSF51905">
    <property type="entry name" value="FAD/NAD(P)-binding domain"/>
    <property type="match status" value="1"/>
</dbReference>
<dbReference type="GO" id="GO:0071949">
    <property type="term" value="F:FAD binding"/>
    <property type="evidence" value="ECO:0007669"/>
    <property type="project" value="InterPro"/>
</dbReference>
<proteinExistence type="inferred from homology"/>
<keyword evidence="8" id="KW-1185">Reference proteome</keyword>
<name>R0JXJ5_EXST2</name>
<keyword evidence="5" id="KW-0472">Membrane</keyword>
<feature type="transmembrane region" description="Helical" evidence="5">
    <location>
        <begin position="671"/>
        <end position="692"/>
    </location>
</feature>
<keyword evidence="4" id="KW-0560">Oxidoreductase</keyword>
<feature type="transmembrane region" description="Helical" evidence="5">
    <location>
        <begin position="592"/>
        <end position="614"/>
    </location>
</feature>
<feature type="transmembrane region" description="Helical" evidence="5">
    <location>
        <begin position="755"/>
        <end position="779"/>
    </location>
</feature>
<evidence type="ECO:0000313" key="7">
    <source>
        <dbReference type="EMBL" id="EOA85623.1"/>
    </source>
</evidence>
<keyword evidence="2" id="KW-0285">Flavoprotein</keyword>
<dbReference type="eggNOG" id="KOG2614">
    <property type="taxonomic scope" value="Eukaryota"/>
</dbReference>
<dbReference type="InterPro" id="IPR036188">
    <property type="entry name" value="FAD/NAD-bd_sf"/>
</dbReference>
<gene>
    <name evidence="7" type="ORF">SETTUDRAFT_152024</name>
</gene>
<organism evidence="7 8">
    <name type="scientific">Exserohilum turcicum (strain 28A)</name>
    <name type="common">Northern leaf blight fungus</name>
    <name type="synonym">Setosphaeria turcica</name>
    <dbReference type="NCBI Taxonomy" id="671987"/>
    <lineage>
        <taxon>Eukaryota</taxon>
        <taxon>Fungi</taxon>
        <taxon>Dikarya</taxon>
        <taxon>Ascomycota</taxon>
        <taxon>Pezizomycotina</taxon>
        <taxon>Dothideomycetes</taxon>
        <taxon>Pleosporomycetidae</taxon>
        <taxon>Pleosporales</taxon>
        <taxon>Pleosporineae</taxon>
        <taxon>Pleosporaceae</taxon>
        <taxon>Exserohilum</taxon>
    </lineage>
</organism>
<dbReference type="GeneID" id="19397158"/>
<accession>R0JXJ5</accession>
<feature type="transmembrane region" description="Helical" evidence="5">
    <location>
        <begin position="517"/>
        <end position="535"/>
    </location>
</feature>
<keyword evidence="5" id="KW-1133">Transmembrane helix</keyword>
<dbReference type="Proteomes" id="UP000016935">
    <property type="component" value="Unassembled WGS sequence"/>
</dbReference>
<evidence type="ECO:0000256" key="3">
    <source>
        <dbReference type="ARBA" id="ARBA00022827"/>
    </source>
</evidence>
<reference evidence="7 8" key="2">
    <citation type="journal article" date="2013" name="PLoS Genet.">
        <title>Comparative genome structure, secondary metabolite, and effector coding capacity across Cochliobolus pathogens.</title>
        <authorList>
            <person name="Condon B.J."/>
            <person name="Leng Y."/>
            <person name="Wu D."/>
            <person name="Bushley K.E."/>
            <person name="Ohm R.A."/>
            <person name="Otillar R."/>
            <person name="Martin J."/>
            <person name="Schackwitz W."/>
            <person name="Grimwood J."/>
            <person name="MohdZainudin N."/>
            <person name="Xue C."/>
            <person name="Wang R."/>
            <person name="Manning V.A."/>
            <person name="Dhillon B."/>
            <person name="Tu Z.J."/>
            <person name="Steffenson B.J."/>
            <person name="Salamov A."/>
            <person name="Sun H."/>
            <person name="Lowry S."/>
            <person name="LaButti K."/>
            <person name="Han J."/>
            <person name="Copeland A."/>
            <person name="Lindquist E."/>
            <person name="Barry K."/>
            <person name="Schmutz J."/>
            <person name="Baker S.E."/>
            <person name="Ciuffetti L.M."/>
            <person name="Grigoriev I.V."/>
            <person name="Zhong S."/>
            <person name="Turgeon B.G."/>
        </authorList>
    </citation>
    <scope>NUCLEOTIDE SEQUENCE [LARGE SCALE GENOMIC DNA]</scope>
    <source>
        <strain evidence="8">28A</strain>
    </source>
</reference>
<dbReference type="PANTHER" id="PTHR47356">
    <property type="entry name" value="FAD-DEPENDENT MONOOXYGENASE ASQG-RELATED"/>
    <property type="match status" value="1"/>
</dbReference>
<evidence type="ECO:0000259" key="6">
    <source>
        <dbReference type="Pfam" id="PF01494"/>
    </source>
</evidence>
<dbReference type="InterPro" id="IPR002938">
    <property type="entry name" value="FAD-bd"/>
</dbReference>
<dbReference type="PRINTS" id="PR00420">
    <property type="entry name" value="RNGMNOXGNASE"/>
</dbReference>
<dbReference type="Pfam" id="PF01494">
    <property type="entry name" value="FAD_binding_3"/>
    <property type="match status" value="1"/>
</dbReference>
<dbReference type="HOGENOM" id="CLU_009665_12_0_1"/>
<evidence type="ECO:0000256" key="2">
    <source>
        <dbReference type="ARBA" id="ARBA00022630"/>
    </source>
</evidence>
<feature type="transmembrane region" description="Helical" evidence="5">
    <location>
        <begin position="635"/>
        <end position="651"/>
    </location>
</feature>
<feature type="transmembrane region" description="Helical" evidence="5">
    <location>
        <begin position="547"/>
        <end position="572"/>
    </location>
</feature>
<keyword evidence="5" id="KW-0812">Transmembrane</keyword>
<dbReference type="InterPro" id="IPR050562">
    <property type="entry name" value="FAD_mOase_fung"/>
</dbReference>
<dbReference type="GO" id="GO:0004497">
    <property type="term" value="F:monooxygenase activity"/>
    <property type="evidence" value="ECO:0007669"/>
    <property type="project" value="InterPro"/>
</dbReference>
<dbReference type="Gene3D" id="3.50.50.60">
    <property type="entry name" value="FAD/NAD(P)-binding domain"/>
    <property type="match status" value="1"/>
</dbReference>
<comment type="similarity">
    <text evidence="1">Belongs to the paxM FAD-dependent monooxygenase family.</text>
</comment>
<dbReference type="PANTHER" id="PTHR47356:SF2">
    <property type="entry name" value="FAD-BINDING DOMAIN-CONTAINING PROTEIN-RELATED"/>
    <property type="match status" value="1"/>
</dbReference>
<feature type="domain" description="FAD-binding" evidence="6">
    <location>
        <begin position="6"/>
        <end position="344"/>
    </location>
</feature>
<evidence type="ECO:0000256" key="5">
    <source>
        <dbReference type="SAM" id="Phobius"/>
    </source>
</evidence>
<dbReference type="OrthoDB" id="10029326at2759"/>
<evidence type="ECO:0000256" key="4">
    <source>
        <dbReference type="ARBA" id="ARBA00023002"/>
    </source>
</evidence>
<dbReference type="STRING" id="671987.R0JXJ5"/>
<reference evidence="7 8" key="1">
    <citation type="journal article" date="2012" name="PLoS Pathog.">
        <title>Diverse lifestyles and strategies of plant pathogenesis encoded in the genomes of eighteen Dothideomycetes fungi.</title>
        <authorList>
            <person name="Ohm R.A."/>
            <person name="Feau N."/>
            <person name="Henrissat B."/>
            <person name="Schoch C.L."/>
            <person name="Horwitz B.A."/>
            <person name="Barry K.W."/>
            <person name="Condon B.J."/>
            <person name="Copeland A.C."/>
            <person name="Dhillon B."/>
            <person name="Glaser F."/>
            <person name="Hesse C.N."/>
            <person name="Kosti I."/>
            <person name="LaButti K."/>
            <person name="Lindquist E.A."/>
            <person name="Lucas S."/>
            <person name="Salamov A.A."/>
            <person name="Bradshaw R.E."/>
            <person name="Ciuffetti L."/>
            <person name="Hamelin R.C."/>
            <person name="Kema G.H.J."/>
            <person name="Lawrence C."/>
            <person name="Scott J.A."/>
            <person name="Spatafora J.W."/>
            <person name="Turgeon B.G."/>
            <person name="de Wit P.J.G.M."/>
            <person name="Zhong S."/>
            <person name="Goodwin S.B."/>
            <person name="Grigoriev I.V."/>
        </authorList>
    </citation>
    <scope>NUCLEOTIDE SEQUENCE [LARGE SCALE GENOMIC DNA]</scope>
    <source>
        <strain evidence="8">28A</strain>
    </source>
</reference>